<dbReference type="PROSITE" id="PS50222">
    <property type="entry name" value="EF_HAND_2"/>
    <property type="match status" value="2"/>
</dbReference>
<dbReference type="Pfam" id="PF13499">
    <property type="entry name" value="EF-hand_7"/>
    <property type="match status" value="1"/>
</dbReference>
<name>A0ABQ9LHX0_HEVBR</name>
<feature type="domain" description="EF-hand" evidence="4">
    <location>
        <begin position="108"/>
        <end position="143"/>
    </location>
</feature>
<sequence>MMNVSGLCSRLVGELVEAMGVAGSSSPCLDPSPSYNPQNAPQVDDFMIRALTVVFGMENNGKIKKENARQVVEKLGLIYGEEEEEEEENKSAEVPVEEVLNGLEKGPERQHLLHEAFKIFDEDGNGYIEAVELKRVLQCLGLDKGWDMSDIEKMLKVVDLNLDGRIDFSEFELMMSQFNFLFSLNCIFFPNNRWVLITCSPSLTSFNQLTFNLPKLQSQ</sequence>
<evidence type="ECO:0000259" key="4">
    <source>
        <dbReference type="PROSITE" id="PS50222"/>
    </source>
</evidence>
<dbReference type="InterPro" id="IPR011992">
    <property type="entry name" value="EF-hand-dom_pair"/>
</dbReference>
<accession>A0ABQ9LHX0</accession>
<dbReference type="PANTHER" id="PTHR10891">
    <property type="entry name" value="EF-HAND CALCIUM-BINDING DOMAIN CONTAINING PROTEIN"/>
    <property type="match status" value="1"/>
</dbReference>
<dbReference type="SUPFAM" id="SSF47473">
    <property type="entry name" value="EF-hand"/>
    <property type="match status" value="1"/>
</dbReference>
<evidence type="ECO:0000256" key="3">
    <source>
        <dbReference type="ARBA" id="ARBA00022837"/>
    </source>
</evidence>
<dbReference type="InterPro" id="IPR039647">
    <property type="entry name" value="EF_hand_pair_protein_CML-like"/>
</dbReference>
<dbReference type="Proteomes" id="UP001174677">
    <property type="component" value="Chromosome 11"/>
</dbReference>
<organism evidence="5 6">
    <name type="scientific">Hevea brasiliensis</name>
    <name type="common">Para rubber tree</name>
    <name type="synonym">Siphonia brasiliensis</name>
    <dbReference type="NCBI Taxonomy" id="3981"/>
    <lineage>
        <taxon>Eukaryota</taxon>
        <taxon>Viridiplantae</taxon>
        <taxon>Streptophyta</taxon>
        <taxon>Embryophyta</taxon>
        <taxon>Tracheophyta</taxon>
        <taxon>Spermatophyta</taxon>
        <taxon>Magnoliopsida</taxon>
        <taxon>eudicotyledons</taxon>
        <taxon>Gunneridae</taxon>
        <taxon>Pentapetalae</taxon>
        <taxon>rosids</taxon>
        <taxon>fabids</taxon>
        <taxon>Malpighiales</taxon>
        <taxon>Euphorbiaceae</taxon>
        <taxon>Crotonoideae</taxon>
        <taxon>Micrandreae</taxon>
        <taxon>Hevea</taxon>
    </lineage>
</organism>
<dbReference type="InterPro" id="IPR018247">
    <property type="entry name" value="EF_Hand_1_Ca_BS"/>
</dbReference>
<keyword evidence="6" id="KW-1185">Reference proteome</keyword>
<keyword evidence="3" id="KW-0106">Calcium</keyword>
<evidence type="ECO:0000256" key="2">
    <source>
        <dbReference type="ARBA" id="ARBA00022737"/>
    </source>
</evidence>
<gene>
    <name evidence="5" type="ORF">P3X46_019191</name>
</gene>
<evidence type="ECO:0000313" key="6">
    <source>
        <dbReference type="Proteomes" id="UP001174677"/>
    </source>
</evidence>
<evidence type="ECO:0000313" key="5">
    <source>
        <dbReference type="EMBL" id="KAJ9167569.1"/>
    </source>
</evidence>
<comment type="caution">
    <text evidence="5">The sequence shown here is derived from an EMBL/GenBank/DDBJ whole genome shotgun (WGS) entry which is preliminary data.</text>
</comment>
<dbReference type="PROSITE" id="PS00018">
    <property type="entry name" value="EF_HAND_1"/>
    <property type="match status" value="1"/>
</dbReference>
<dbReference type="EMBL" id="JARPOI010000011">
    <property type="protein sequence ID" value="KAJ9167569.1"/>
    <property type="molecule type" value="Genomic_DNA"/>
</dbReference>
<dbReference type="SMART" id="SM00054">
    <property type="entry name" value="EFh"/>
    <property type="match status" value="2"/>
</dbReference>
<dbReference type="InterPro" id="IPR002048">
    <property type="entry name" value="EF_hand_dom"/>
</dbReference>
<protein>
    <recommendedName>
        <fullName evidence="4">EF-hand domain-containing protein</fullName>
    </recommendedName>
</protein>
<keyword evidence="2" id="KW-0677">Repeat</keyword>
<dbReference type="CDD" id="cd00051">
    <property type="entry name" value="EFh"/>
    <property type="match status" value="1"/>
</dbReference>
<feature type="domain" description="EF-hand" evidence="4">
    <location>
        <begin position="146"/>
        <end position="181"/>
    </location>
</feature>
<proteinExistence type="predicted"/>
<keyword evidence="1" id="KW-0479">Metal-binding</keyword>
<evidence type="ECO:0000256" key="1">
    <source>
        <dbReference type="ARBA" id="ARBA00022723"/>
    </source>
</evidence>
<dbReference type="Gene3D" id="1.10.238.10">
    <property type="entry name" value="EF-hand"/>
    <property type="match status" value="1"/>
</dbReference>
<reference evidence="5" key="1">
    <citation type="journal article" date="2023" name="Plant Biotechnol. J.">
        <title>Chromosome-level wild Hevea brasiliensis genome provides new tools for genomic-assisted breeding and valuable loci to elevate rubber yield.</title>
        <authorList>
            <person name="Cheng H."/>
            <person name="Song X."/>
            <person name="Hu Y."/>
            <person name="Wu T."/>
            <person name="Yang Q."/>
            <person name="An Z."/>
            <person name="Feng S."/>
            <person name="Deng Z."/>
            <person name="Wu W."/>
            <person name="Zeng X."/>
            <person name="Tu M."/>
            <person name="Wang X."/>
            <person name="Huang H."/>
        </authorList>
    </citation>
    <scope>NUCLEOTIDE SEQUENCE</scope>
    <source>
        <strain evidence="5">MT/VB/25A 57/8</strain>
    </source>
</reference>